<dbReference type="NCBIfam" id="TIGR03993">
    <property type="entry name" value="hydrog_HybE"/>
    <property type="match status" value="1"/>
</dbReference>
<accession>A0A0D7EW51</accession>
<dbReference type="Gene3D" id="3.30.1460.40">
    <property type="entry name" value="[NiFe]-hydrogenase assembly chaperone, HybE"/>
    <property type="match status" value="1"/>
</dbReference>
<comment type="caution">
    <text evidence="1">The sequence shown here is derived from an EMBL/GenBank/DDBJ whole genome shotgun (WGS) entry which is preliminary data.</text>
</comment>
<evidence type="ECO:0000313" key="1">
    <source>
        <dbReference type="EMBL" id="KIZ45023.1"/>
    </source>
</evidence>
<dbReference type="AlphaFoldDB" id="A0A0D7EW51"/>
<dbReference type="OrthoDB" id="9808980at2"/>
<evidence type="ECO:0008006" key="3">
    <source>
        <dbReference type="Google" id="ProtNLM"/>
    </source>
</evidence>
<dbReference type="InterPro" id="IPR038530">
    <property type="entry name" value="NiFe-hyd_HybE_sf"/>
</dbReference>
<organism evidence="1 2">
    <name type="scientific">Rhodopseudomonas palustris</name>
    <dbReference type="NCBI Taxonomy" id="1076"/>
    <lineage>
        <taxon>Bacteria</taxon>
        <taxon>Pseudomonadati</taxon>
        <taxon>Pseudomonadota</taxon>
        <taxon>Alphaproteobacteria</taxon>
        <taxon>Hyphomicrobiales</taxon>
        <taxon>Nitrobacteraceae</taxon>
        <taxon>Rhodopseudomonas</taxon>
    </lineage>
</organism>
<dbReference type="Proteomes" id="UP000032515">
    <property type="component" value="Unassembled WGS sequence"/>
</dbReference>
<dbReference type="RefSeq" id="WP_052628878.1">
    <property type="nucleotide sequence ID" value="NZ_JXXE01000168.1"/>
</dbReference>
<sequence>MTSAIAYAASLEACYRRIGDTAMRGLPIYHDALTVEAIGFESHDDAISGILITPWFMNLMLLPSDGSPAARARGASFSHDFAVGAFDFTVGEIDGMGRIASCSLFSPMFDFADMASARANAEAAIAEIRHPAPEMPKTRVVAALDRRSFLRGAVTEPRP</sequence>
<reference evidence="1 2" key="1">
    <citation type="submission" date="2014-11" db="EMBL/GenBank/DDBJ databases">
        <title>Genomics and ecophysiology of heterotrophic nitrogen fixing bacteria isolated from estuarine surface water.</title>
        <authorList>
            <person name="Bentzon-Tilia M."/>
            <person name="Severin I."/>
            <person name="Hansen L.H."/>
            <person name="Riemann L."/>
        </authorList>
    </citation>
    <scope>NUCLEOTIDE SEQUENCE [LARGE SCALE GENOMIC DNA]</scope>
    <source>
        <strain evidence="1 2">BAL398</strain>
    </source>
</reference>
<dbReference type="EMBL" id="JXXE01000168">
    <property type="protein sequence ID" value="KIZ45023.1"/>
    <property type="molecule type" value="Genomic_DNA"/>
</dbReference>
<proteinExistence type="predicted"/>
<gene>
    <name evidence="1" type="ORF">OO17_08650</name>
</gene>
<protein>
    <recommendedName>
        <fullName evidence="3">Hydrogenase expression/formation protein HupJ</fullName>
    </recommendedName>
</protein>
<dbReference type="PATRIC" id="fig|1076.23.peg.1042"/>
<dbReference type="Pfam" id="PF11939">
    <property type="entry name" value="NiFe-hyd_HybE"/>
    <property type="match status" value="1"/>
</dbReference>
<name>A0A0D7EW51_RHOPL</name>
<dbReference type="InterPro" id="IPR023994">
    <property type="entry name" value="NiFe-hyd_HybE"/>
</dbReference>
<evidence type="ECO:0000313" key="2">
    <source>
        <dbReference type="Proteomes" id="UP000032515"/>
    </source>
</evidence>